<evidence type="ECO:0000256" key="3">
    <source>
        <dbReference type="ARBA" id="ARBA00022737"/>
    </source>
</evidence>
<feature type="binding site" evidence="9">
    <location>
        <position position="24"/>
    </location>
    <ligand>
        <name>Zn(2+)</name>
        <dbReference type="ChEBI" id="CHEBI:29105"/>
    </ligand>
</feature>
<dbReference type="GeneID" id="115264353"/>
<feature type="compositionally biased region" description="Basic and acidic residues" evidence="10">
    <location>
        <begin position="235"/>
        <end position="245"/>
    </location>
</feature>
<dbReference type="SUPFAM" id="SSF57716">
    <property type="entry name" value="Glucocorticoid receptor-like (DNA-binding domain)"/>
    <property type="match status" value="1"/>
</dbReference>
<evidence type="ECO:0000259" key="11">
    <source>
        <dbReference type="PROSITE" id="PS50157"/>
    </source>
</evidence>
<evidence type="ECO:0000313" key="13">
    <source>
        <dbReference type="EnsemblMetazoa" id="AALFPA23_014229.P20681"/>
    </source>
</evidence>
<dbReference type="InterPro" id="IPR012934">
    <property type="entry name" value="Znf_AD"/>
</dbReference>
<evidence type="ECO:0000313" key="14">
    <source>
        <dbReference type="Proteomes" id="UP000069940"/>
    </source>
</evidence>
<dbReference type="SUPFAM" id="SSF57667">
    <property type="entry name" value="beta-beta-alpha zinc fingers"/>
    <property type="match status" value="1"/>
</dbReference>
<reference evidence="14" key="1">
    <citation type="journal article" date="2015" name="Proc. Natl. Acad. Sci. U.S.A.">
        <title>Genome sequence of the Asian Tiger mosquito, Aedes albopictus, reveals insights into its biology, genetics, and evolution.</title>
        <authorList>
            <person name="Chen X.G."/>
            <person name="Jiang X."/>
            <person name="Gu J."/>
            <person name="Xu M."/>
            <person name="Wu Y."/>
            <person name="Deng Y."/>
            <person name="Zhang C."/>
            <person name="Bonizzoni M."/>
            <person name="Dermauw W."/>
            <person name="Vontas J."/>
            <person name="Armbruster P."/>
            <person name="Huang X."/>
            <person name="Yang Y."/>
            <person name="Zhang H."/>
            <person name="He W."/>
            <person name="Peng H."/>
            <person name="Liu Y."/>
            <person name="Wu K."/>
            <person name="Chen J."/>
            <person name="Lirakis M."/>
            <person name="Topalis P."/>
            <person name="Van Leeuwen T."/>
            <person name="Hall A.B."/>
            <person name="Jiang X."/>
            <person name="Thorpe C."/>
            <person name="Mueller R.L."/>
            <person name="Sun C."/>
            <person name="Waterhouse R.M."/>
            <person name="Yan G."/>
            <person name="Tu Z.J."/>
            <person name="Fang X."/>
            <person name="James A.A."/>
        </authorList>
    </citation>
    <scope>NUCLEOTIDE SEQUENCE [LARGE SCALE GENOMIC DNA]</scope>
    <source>
        <strain evidence="14">Foshan</strain>
    </source>
</reference>
<dbReference type="PROSITE" id="PS51915">
    <property type="entry name" value="ZAD"/>
    <property type="match status" value="1"/>
</dbReference>
<dbReference type="Proteomes" id="UP000069940">
    <property type="component" value="Unassembled WGS sequence"/>
</dbReference>
<keyword evidence="14" id="KW-1185">Reference proteome</keyword>
<feature type="binding site" evidence="9">
    <location>
        <position position="68"/>
    </location>
    <ligand>
        <name>Zn(2+)</name>
        <dbReference type="ChEBI" id="CHEBI:29105"/>
    </ligand>
</feature>
<dbReference type="InterPro" id="IPR013087">
    <property type="entry name" value="Znf_C2H2_type"/>
</dbReference>
<dbReference type="Gene3D" id="3.40.1800.20">
    <property type="match status" value="1"/>
</dbReference>
<dbReference type="PANTHER" id="PTHR24399">
    <property type="entry name" value="ZINC FINGER AND BTB DOMAIN-CONTAINING"/>
    <property type="match status" value="1"/>
</dbReference>
<evidence type="ECO:0000256" key="7">
    <source>
        <dbReference type="ARBA" id="ARBA00023242"/>
    </source>
</evidence>
<dbReference type="PROSITE" id="PS00028">
    <property type="entry name" value="ZINC_FINGER_C2H2_1"/>
    <property type="match status" value="1"/>
</dbReference>
<dbReference type="InterPro" id="IPR036236">
    <property type="entry name" value="Znf_C2H2_sf"/>
</dbReference>
<evidence type="ECO:0000256" key="8">
    <source>
        <dbReference type="PROSITE-ProRule" id="PRU00042"/>
    </source>
</evidence>
<keyword evidence="8" id="KW-0863">Zinc-finger</keyword>
<feature type="domain" description="ZAD" evidence="12">
    <location>
        <begin position="22"/>
        <end position="92"/>
    </location>
</feature>
<evidence type="ECO:0000256" key="6">
    <source>
        <dbReference type="ARBA" id="ARBA00023163"/>
    </source>
</evidence>
<feature type="binding site" evidence="9">
    <location>
        <position position="27"/>
    </location>
    <ligand>
        <name>Zn(2+)</name>
        <dbReference type="ChEBI" id="CHEBI:29105"/>
    </ligand>
</feature>
<proteinExistence type="predicted"/>
<accession>A0ABM1Z1Z5</accession>
<evidence type="ECO:0000256" key="5">
    <source>
        <dbReference type="ARBA" id="ARBA00023015"/>
    </source>
</evidence>
<dbReference type="SMART" id="SM00355">
    <property type="entry name" value="ZnF_C2H2"/>
    <property type="match status" value="1"/>
</dbReference>
<reference evidence="13" key="2">
    <citation type="submission" date="2025-05" db="UniProtKB">
        <authorList>
            <consortium name="EnsemblMetazoa"/>
        </authorList>
    </citation>
    <scope>IDENTIFICATION</scope>
    <source>
        <strain evidence="13">Foshan</strain>
    </source>
</reference>
<keyword evidence="3" id="KW-0677">Repeat</keyword>
<evidence type="ECO:0000259" key="12">
    <source>
        <dbReference type="PROSITE" id="PS51915"/>
    </source>
</evidence>
<organism evidence="13 14">
    <name type="scientific">Aedes albopictus</name>
    <name type="common">Asian tiger mosquito</name>
    <name type="synonym">Stegomyia albopicta</name>
    <dbReference type="NCBI Taxonomy" id="7160"/>
    <lineage>
        <taxon>Eukaryota</taxon>
        <taxon>Metazoa</taxon>
        <taxon>Ecdysozoa</taxon>
        <taxon>Arthropoda</taxon>
        <taxon>Hexapoda</taxon>
        <taxon>Insecta</taxon>
        <taxon>Pterygota</taxon>
        <taxon>Neoptera</taxon>
        <taxon>Endopterygota</taxon>
        <taxon>Diptera</taxon>
        <taxon>Nematocera</taxon>
        <taxon>Culicoidea</taxon>
        <taxon>Culicidae</taxon>
        <taxon>Culicinae</taxon>
        <taxon>Aedini</taxon>
        <taxon>Aedes</taxon>
        <taxon>Stegomyia</taxon>
    </lineage>
</organism>
<feature type="binding site" evidence="9">
    <location>
        <position position="65"/>
    </location>
    <ligand>
        <name>Zn(2+)</name>
        <dbReference type="ChEBI" id="CHEBI:29105"/>
    </ligand>
</feature>
<keyword evidence="7" id="KW-0539">Nucleus</keyword>
<dbReference type="PANTHER" id="PTHR24399:SF23">
    <property type="entry name" value="C2H2-TYPE DOMAIN-CONTAINING PROTEIN"/>
    <property type="match status" value="1"/>
</dbReference>
<sequence length="283" mass="32399">MTSDEAWTELQTEQNDPECSLEICRLCMGTESLENLFEGDGLQRWITDYLSIVVSSADSVSHAICTICRIQLDEFHQFRIRCMEVQTALWSMAQTGKIVESPKHSRLSCSSRQQRNMPIEGVLERDGQYHCGTCGKVFDDRKRVLDHMRIHVPKKHRCMQCGQSFPICLNLESHTCDELEEESIQMEHETFDLQAIKIEPLGEIDSIAESARSEHLLKQETAFEEEGSSYAEEQQESRRVNHIEEATTDRIEIGLVKIEEPADDDMEESAVLLNTELETNADQ</sequence>
<dbReference type="RefSeq" id="XP_029723875.2">
    <property type="nucleotide sequence ID" value="XM_029868015.2"/>
</dbReference>
<dbReference type="PROSITE" id="PS50157">
    <property type="entry name" value="ZINC_FINGER_C2H2_2"/>
    <property type="match status" value="1"/>
</dbReference>
<dbReference type="Gene3D" id="3.30.160.60">
    <property type="entry name" value="Classic Zinc Finger"/>
    <property type="match status" value="1"/>
</dbReference>
<name>A0ABM1Z1Z5_AEDAL</name>
<keyword evidence="5" id="KW-0805">Transcription regulation</keyword>
<evidence type="ECO:0000256" key="4">
    <source>
        <dbReference type="ARBA" id="ARBA00022833"/>
    </source>
</evidence>
<evidence type="ECO:0000256" key="1">
    <source>
        <dbReference type="ARBA" id="ARBA00004123"/>
    </source>
</evidence>
<dbReference type="SMART" id="SM00868">
    <property type="entry name" value="zf-AD"/>
    <property type="match status" value="1"/>
</dbReference>
<keyword evidence="2 9" id="KW-0479">Metal-binding</keyword>
<evidence type="ECO:0008006" key="15">
    <source>
        <dbReference type="Google" id="ProtNLM"/>
    </source>
</evidence>
<evidence type="ECO:0000256" key="9">
    <source>
        <dbReference type="PROSITE-ProRule" id="PRU01263"/>
    </source>
</evidence>
<evidence type="ECO:0000256" key="10">
    <source>
        <dbReference type="SAM" id="MobiDB-lite"/>
    </source>
</evidence>
<keyword evidence="6" id="KW-0804">Transcription</keyword>
<evidence type="ECO:0000256" key="2">
    <source>
        <dbReference type="ARBA" id="ARBA00022723"/>
    </source>
</evidence>
<comment type="subcellular location">
    <subcellularLocation>
        <location evidence="1">Nucleus</location>
    </subcellularLocation>
</comment>
<dbReference type="Pfam" id="PF07776">
    <property type="entry name" value="zf-AD"/>
    <property type="match status" value="1"/>
</dbReference>
<keyword evidence="4 9" id="KW-0862">Zinc</keyword>
<feature type="domain" description="C2H2-type" evidence="11">
    <location>
        <begin position="129"/>
        <end position="156"/>
    </location>
</feature>
<dbReference type="EnsemblMetazoa" id="AALFPA23_014229.R20681">
    <property type="protein sequence ID" value="AALFPA23_014229.P20681"/>
    <property type="gene ID" value="AALFPA23_014229"/>
</dbReference>
<feature type="region of interest" description="Disordered" evidence="10">
    <location>
        <begin position="223"/>
        <end position="245"/>
    </location>
</feature>
<protein>
    <recommendedName>
        <fullName evidence="15">C2H2-type domain-containing protein</fullName>
    </recommendedName>
</protein>